<keyword evidence="1" id="KW-0812">Transmembrane</keyword>
<evidence type="ECO:0000256" key="1">
    <source>
        <dbReference type="SAM" id="Phobius"/>
    </source>
</evidence>
<organism evidence="2">
    <name type="scientific">bioreactor metagenome</name>
    <dbReference type="NCBI Taxonomy" id="1076179"/>
    <lineage>
        <taxon>unclassified sequences</taxon>
        <taxon>metagenomes</taxon>
        <taxon>ecological metagenomes</taxon>
    </lineage>
</organism>
<proteinExistence type="predicted"/>
<gene>
    <name evidence="2" type="ORF">SDC9_204711</name>
</gene>
<accession>A0A645J0T5</accession>
<sequence>MACMAGGTVTWETNMEKFFKLSALAWMTLIALAGAVVSKPMAKKTTSLSGLAWAILTASIGE</sequence>
<feature type="transmembrane region" description="Helical" evidence="1">
    <location>
        <begin position="18"/>
        <end position="37"/>
    </location>
</feature>
<evidence type="ECO:0000313" key="2">
    <source>
        <dbReference type="EMBL" id="MPN57017.1"/>
    </source>
</evidence>
<name>A0A645J0T5_9ZZZZ</name>
<keyword evidence="1" id="KW-1133">Transmembrane helix</keyword>
<protein>
    <submittedName>
        <fullName evidence="2">Uncharacterized protein</fullName>
    </submittedName>
</protein>
<keyword evidence="1" id="KW-0472">Membrane</keyword>
<dbReference type="AlphaFoldDB" id="A0A645J0T5"/>
<reference evidence="2" key="1">
    <citation type="submission" date="2019-08" db="EMBL/GenBank/DDBJ databases">
        <authorList>
            <person name="Kucharzyk K."/>
            <person name="Murdoch R.W."/>
            <person name="Higgins S."/>
            <person name="Loffler F."/>
        </authorList>
    </citation>
    <scope>NUCLEOTIDE SEQUENCE</scope>
</reference>
<comment type="caution">
    <text evidence="2">The sequence shown here is derived from an EMBL/GenBank/DDBJ whole genome shotgun (WGS) entry which is preliminary data.</text>
</comment>
<dbReference type="EMBL" id="VSSQ01128047">
    <property type="protein sequence ID" value="MPN57017.1"/>
    <property type="molecule type" value="Genomic_DNA"/>
</dbReference>